<accession>A0A9N9C8Y8</accession>
<name>A0A9N9C8Y8_9GLOM</name>
<feature type="domain" description="Protein kinase" evidence="1">
    <location>
        <begin position="1"/>
        <end position="88"/>
    </location>
</feature>
<dbReference type="OrthoDB" id="6718656at2759"/>
<comment type="caution">
    <text evidence="2">The sequence shown here is derived from an EMBL/GenBank/DDBJ whole genome shotgun (WGS) entry which is preliminary data.</text>
</comment>
<dbReference type="GO" id="GO:0005524">
    <property type="term" value="F:ATP binding"/>
    <property type="evidence" value="ECO:0007669"/>
    <property type="project" value="InterPro"/>
</dbReference>
<proteinExistence type="predicted"/>
<dbReference type="PANTHER" id="PTHR44329">
    <property type="entry name" value="SERINE/THREONINE-PROTEIN KINASE TNNI3K-RELATED"/>
    <property type="match status" value="1"/>
</dbReference>
<dbReference type="InterPro" id="IPR051681">
    <property type="entry name" value="Ser/Thr_Kinases-Pseudokinases"/>
</dbReference>
<dbReference type="Gene3D" id="1.10.510.10">
    <property type="entry name" value="Transferase(Phosphotransferase) domain 1"/>
    <property type="match status" value="1"/>
</dbReference>
<dbReference type="AlphaFoldDB" id="A0A9N9C8Y8"/>
<dbReference type="PROSITE" id="PS50011">
    <property type="entry name" value="PROTEIN_KINASE_DOM"/>
    <property type="match status" value="1"/>
</dbReference>
<dbReference type="GO" id="GO:0004674">
    <property type="term" value="F:protein serine/threonine kinase activity"/>
    <property type="evidence" value="ECO:0007669"/>
    <property type="project" value="TreeGrafter"/>
</dbReference>
<dbReference type="SUPFAM" id="SSF56112">
    <property type="entry name" value="Protein kinase-like (PK-like)"/>
    <property type="match status" value="1"/>
</dbReference>
<dbReference type="Pfam" id="PF07714">
    <property type="entry name" value="PK_Tyr_Ser-Thr"/>
    <property type="match status" value="1"/>
</dbReference>
<evidence type="ECO:0000259" key="1">
    <source>
        <dbReference type="PROSITE" id="PS50011"/>
    </source>
</evidence>
<dbReference type="InterPro" id="IPR001245">
    <property type="entry name" value="Ser-Thr/Tyr_kinase_cat_dom"/>
</dbReference>
<dbReference type="EMBL" id="CAJVPJ010001445">
    <property type="protein sequence ID" value="CAG8591439.1"/>
    <property type="molecule type" value="Genomic_DNA"/>
</dbReference>
<protein>
    <submittedName>
        <fullName evidence="2">10899_t:CDS:1</fullName>
    </submittedName>
</protein>
<evidence type="ECO:0000313" key="2">
    <source>
        <dbReference type="EMBL" id="CAG8591439.1"/>
    </source>
</evidence>
<keyword evidence="3" id="KW-1185">Reference proteome</keyword>
<reference evidence="2" key="1">
    <citation type="submission" date="2021-06" db="EMBL/GenBank/DDBJ databases">
        <authorList>
            <person name="Kallberg Y."/>
            <person name="Tangrot J."/>
            <person name="Rosling A."/>
        </authorList>
    </citation>
    <scope>NUCLEOTIDE SEQUENCE</scope>
    <source>
        <strain evidence="2">IA702</strain>
    </source>
</reference>
<dbReference type="InterPro" id="IPR011009">
    <property type="entry name" value="Kinase-like_dom_sf"/>
</dbReference>
<feature type="non-terminal residue" evidence="2">
    <location>
        <position position="88"/>
    </location>
</feature>
<evidence type="ECO:0000313" key="3">
    <source>
        <dbReference type="Proteomes" id="UP000789572"/>
    </source>
</evidence>
<sequence length="88" mass="9961">MSKSRDEGAPAYKDPLSLRNASYHRGKKSDVFSLGVILWEVSSGKVPCGGRTKPHEIVVCRFDGYRDPPFPGTPEEYINLYSECWHED</sequence>
<dbReference type="InterPro" id="IPR000719">
    <property type="entry name" value="Prot_kinase_dom"/>
</dbReference>
<gene>
    <name evidence="2" type="ORF">POCULU_LOCUS6995</name>
</gene>
<organism evidence="2 3">
    <name type="scientific">Paraglomus occultum</name>
    <dbReference type="NCBI Taxonomy" id="144539"/>
    <lineage>
        <taxon>Eukaryota</taxon>
        <taxon>Fungi</taxon>
        <taxon>Fungi incertae sedis</taxon>
        <taxon>Mucoromycota</taxon>
        <taxon>Glomeromycotina</taxon>
        <taxon>Glomeromycetes</taxon>
        <taxon>Paraglomerales</taxon>
        <taxon>Paraglomeraceae</taxon>
        <taxon>Paraglomus</taxon>
    </lineage>
</organism>
<dbReference type="Proteomes" id="UP000789572">
    <property type="component" value="Unassembled WGS sequence"/>
</dbReference>